<dbReference type="EMBL" id="JAVXUP010002885">
    <property type="protein sequence ID" value="KAK3000937.1"/>
    <property type="molecule type" value="Genomic_DNA"/>
</dbReference>
<evidence type="ECO:0000313" key="3">
    <source>
        <dbReference type="Proteomes" id="UP001188597"/>
    </source>
</evidence>
<dbReference type="SMART" id="SM00061">
    <property type="entry name" value="MATH"/>
    <property type="match status" value="2"/>
</dbReference>
<dbReference type="Gene3D" id="2.60.210.10">
    <property type="entry name" value="Apoptosis, Tumor Necrosis Factor Receptor Associated Protein 2, Chain A"/>
    <property type="match status" value="2"/>
</dbReference>
<dbReference type="Proteomes" id="UP001188597">
    <property type="component" value="Unassembled WGS sequence"/>
</dbReference>
<dbReference type="AlphaFoldDB" id="A0AA88V398"/>
<sequence length="305" mass="35238">VVRTLQDVPSTQYKIQIENFSVLQKSKLEKYESSLFEACDHKWRLSLYPNGNTKRGGKGYLSLYLAIAETEALPLGWEVHINMKMLVYDHHQDKYLAFQDAIGSTKRFHHMKTEWGLRKLLALDTFSDASNGFLVEDSCIIGVELFLVRDMAKGESMSLVKDLKQNTHTWRIEGLSEKRDEELSSEQFVVGGPGGDYKWFIYLHPRGRRNAKGKFMSVYLYMSVHSQVPKGGKVYAEYKLRIKHHFGKGDYVKEDRYWFTPRCYSESEKSEAFIDFPSLKNGLLFNDCLVVEVEIMTVCLVKGLN</sequence>
<dbReference type="PANTHER" id="PTHR46162:SF40">
    <property type="entry name" value="TRAF-LIKE FAMILY PROTEIN"/>
    <property type="match status" value="1"/>
</dbReference>
<gene>
    <name evidence="2" type="ORF">RJ639_020863</name>
</gene>
<evidence type="ECO:0000313" key="2">
    <source>
        <dbReference type="EMBL" id="KAK3000937.1"/>
    </source>
</evidence>
<feature type="non-terminal residue" evidence="2">
    <location>
        <position position="1"/>
    </location>
</feature>
<evidence type="ECO:0000259" key="1">
    <source>
        <dbReference type="PROSITE" id="PS50144"/>
    </source>
</evidence>
<accession>A0AA88V398</accession>
<dbReference type="InterPro" id="IPR002083">
    <property type="entry name" value="MATH/TRAF_dom"/>
</dbReference>
<organism evidence="2 3">
    <name type="scientific">Escallonia herrerae</name>
    <dbReference type="NCBI Taxonomy" id="1293975"/>
    <lineage>
        <taxon>Eukaryota</taxon>
        <taxon>Viridiplantae</taxon>
        <taxon>Streptophyta</taxon>
        <taxon>Embryophyta</taxon>
        <taxon>Tracheophyta</taxon>
        <taxon>Spermatophyta</taxon>
        <taxon>Magnoliopsida</taxon>
        <taxon>eudicotyledons</taxon>
        <taxon>Gunneridae</taxon>
        <taxon>Pentapetalae</taxon>
        <taxon>asterids</taxon>
        <taxon>campanulids</taxon>
        <taxon>Escalloniales</taxon>
        <taxon>Escalloniaceae</taxon>
        <taxon>Escallonia</taxon>
    </lineage>
</organism>
<keyword evidence="3" id="KW-1185">Reference proteome</keyword>
<protein>
    <recommendedName>
        <fullName evidence="1">MATH domain-containing protein</fullName>
    </recommendedName>
</protein>
<feature type="domain" description="MATH" evidence="1">
    <location>
        <begin position="10"/>
        <end position="145"/>
    </location>
</feature>
<proteinExistence type="predicted"/>
<name>A0AA88V398_9ASTE</name>
<dbReference type="InterPro" id="IPR008974">
    <property type="entry name" value="TRAF-like"/>
</dbReference>
<dbReference type="Pfam" id="PF22486">
    <property type="entry name" value="MATH_2"/>
    <property type="match status" value="2"/>
</dbReference>
<comment type="caution">
    <text evidence="2">The sequence shown here is derived from an EMBL/GenBank/DDBJ whole genome shotgun (WGS) entry which is preliminary data.</text>
</comment>
<reference evidence="2" key="1">
    <citation type="submission" date="2022-12" db="EMBL/GenBank/DDBJ databases">
        <title>Draft genome assemblies for two species of Escallonia (Escalloniales).</title>
        <authorList>
            <person name="Chanderbali A."/>
            <person name="Dervinis C."/>
            <person name="Anghel I."/>
            <person name="Soltis D."/>
            <person name="Soltis P."/>
            <person name="Zapata F."/>
        </authorList>
    </citation>
    <scope>NUCLEOTIDE SEQUENCE</scope>
    <source>
        <strain evidence="2">UCBG64.0493</strain>
        <tissue evidence="2">Leaf</tissue>
    </source>
</reference>
<feature type="domain" description="MATH" evidence="1">
    <location>
        <begin position="165"/>
        <end position="295"/>
    </location>
</feature>
<dbReference type="CDD" id="cd00121">
    <property type="entry name" value="MATH"/>
    <property type="match status" value="2"/>
</dbReference>
<dbReference type="SUPFAM" id="SSF49599">
    <property type="entry name" value="TRAF domain-like"/>
    <property type="match status" value="2"/>
</dbReference>
<dbReference type="PROSITE" id="PS50144">
    <property type="entry name" value="MATH"/>
    <property type="match status" value="2"/>
</dbReference>
<dbReference type="PANTHER" id="PTHR46162">
    <property type="entry name" value="TRAF-LIKE FAMILY PROTEIN"/>
    <property type="match status" value="1"/>
</dbReference>